<dbReference type="EMBL" id="CP067420">
    <property type="protein sequence ID" value="QQP89861.1"/>
    <property type="molecule type" value="Genomic_DNA"/>
</dbReference>
<name>A0ABX7B669_9PROT</name>
<keyword evidence="2" id="KW-1185">Reference proteome</keyword>
<evidence type="ECO:0000313" key="2">
    <source>
        <dbReference type="Proteomes" id="UP000595197"/>
    </source>
</evidence>
<protein>
    <recommendedName>
        <fullName evidence="3">N-acetyltransferase domain-containing protein</fullName>
    </recommendedName>
</protein>
<organism evidence="1 2">
    <name type="scientific">Skermanella cutis</name>
    <dbReference type="NCBI Taxonomy" id="2775420"/>
    <lineage>
        <taxon>Bacteria</taxon>
        <taxon>Pseudomonadati</taxon>
        <taxon>Pseudomonadota</taxon>
        <taxon>Alphaproteobacteria</taxon>
        <taxon>Rhodospirillales</taxon>
        <taxon>Azospirillaceae</taxon>
        <taxon>Skermanella</taxon>
    </lineage>
</organism>
<dbReference type="Proteomes" id="UP000595197">
    <property type="component" value="Chromosome"/>
</dbReference>
<evidence type="ECO:0008006" key="3">
    <source>
        <dbReference type="Google" id="ProtNLM"/>
    </source>
</evidence>
<reference evidence="1" key="1">
    <citation type="submission" date="2021-02" db="EMBL/GenBank/DDBJ databases">
        <title>Skermanella TT6 skin isolate.</title>
        <authorList>
            <person name="Lee K."/>
            <person name="Ganzorig M."/>
        </authorList>
    </citation>
    <scope>NUCLEOTIDE SEQUENCE</scope>
    <source>
        <strain evidence="1">TT6</strain>
    </source>
</reference>
<gene>
    <name evidence="1" type="ORF">IGS68_00845</name>
</gene>
<evidence type="ECO:0000313" key="1">
    <source>
        <dbReference type="EMBL" id="QQP89861.1"/>
    </source>
</evidence>
<dbReference type="RefSeq" id="WP_201076619.1">
    <property type="nucleotide sequence ID" value="NZ_CP067420.1"/>
</dbReference>
<proteinExistence type="predicted"/>
<sequence>MTDGIDTPDNPSNPESPYFLDCTNGDYLAHPELFPLTISIHGDPNPIAWAAGLDIELPIYYSDDKEYWERIRREGWKPRLRGKIVSTWEPNGDWDYAFLKRVPGGELWYDIEEGIKIFTTLGDLKLALGYLQELRRNGAALTWIEPGDPDDGVSMVWITQRIGIDSPDPTPIYEEAGLVPHRRFKGMVYELPPHMR</sequence>
<accession>A0ABX7B669</accession>